<dbReference type="PANTHER" id="PTHR12001:SF69">
    <property type="entry name" value="ALL TRANS-POLYPRENYL-DIPHOSPHATE SYNTHASE PDSS1"/>
    <property type="match status" value="1"/>
</dbReference>
<feature type="compositionally biased region" description="Low complexity" evidence="7">
    <location>
        <begin position="149"/>
        <end position="158"/>
    </location>
</feature>
<reference evidence="9" key="1">
    <citation type="journal article" date="2016" name="Nat. Genet.">
        <title>A high-quality carrot genome assembly provides new insights into carotenoid accumulation and asterid genome evolution.</title>
        <authorList>
            <person name="Iorizzo M."/>
            <person name="Ellison S."/>
            <person name="Senalik D."/>
            <person name="Zeng P."/>
            <person name="Satapoomin P."/>
            <person name="Huang J."/>
            <person name="Bowman M."/>
            <person name="Iovene M."/>
            <person name="Sanseverino W."/>
            <person name="Cavagnaro P."/>
            <person name="Yildiz M."/>
            <person name="Macko-Podgorni A."/>
            <person name="Moranska E."/>
            <person name="Grzebelus E."/>
            <person name="Grzebelus D."/>
            <person name="Ashrafi H."/>
            <person name="Zheng Z."/>
            <person name="Cheng S."/>
            <person name="Spooner D."/>
            <person name="Van Deynze A."/>
            <person name="Simon P."/>
        </authorList>
    </citation>
    <scope>NUCLEOTIDE SEQUENCE [LARGE SCALE GENOMIC DNA]</scope>
    <source>
        <tissue evidence="9">Leaf</tissue>
    </source>
</reference>
<evidence type="ECO:0000256" key="4">
    <source>
        <dbReference type="ARBA" id="ARBA00022723"/>
    </source>
</evidence>
<keyword evidence="5" id="KW-0460">Magnesium</keyword>
<proteinExistence type="inferred from homology"/>
<feature type="region of interest" description="Disordered" evidence="7">
    <location>
        <begin position="143"/>
        <end position="170"/>
    </location>
</feature>
<comment type="cofactor">
    <cofactor evidence="1">
        <name>Mg(2+)</name>
        <dbReference type="ChEBI" id="CHEBI:18420"/>
    </cofactor>
</comment>
<dbReference type="InterPro" id="IPR018467">
    <property type="entry name" value="CCT_CS"/>
</dbReference>
<dbReference type="PANTHER" id="PTHR12001">
    <property type="entry name" value="GERANYLGERANYL PYROPHOSPHATE SYNTHASE"/>
    <property type="match status" value="1"/>
</dbReference>
<evidence type="ECO:0000256" key="6">
    <source>
        <dbReference type="ARBA" id="ARBA00023229"/>
    </source>
</evidence>
<name>A0A166IL75_DAUCS</name>
<evidence type="ECO:0000313" key="9">
    <source>
        <dbReference type="EMBL" id="KZN11249.1"/>
    </source>
</evidence>
<dbReference type="GO" id="GO:0010236">
    <property type="term" value="P:plastoquinone biosynthetic process"/>
    <property type="evidence" value="ECO:0007669"/>
    <property type="project" value="TreeGrafter"/>
</dbReference>
<evidence type="ECO:0000256" key="7">
    <source>
        <dbReference type="SAM" id="MobiDB-lite"/>
    </source>
</evidence>
<gene>
    <name evidence="9" type="ORF">DCAR_003905</name>
</gene>
<dbReference type="InterPro" id="IPR010399">
    <property type="entry name" value="Tify_dom"/>
</dbReference>
<dbReference type="InterPro" id="IPR000092">
    <property type="entry name" value="Polyprenyl_synt"/>
</dbReference>
<dbReference type="AlphaFoldDB" id="A0A166IL75"/>
<dbReference type="PROSITE" id="PS00723">
    <property type="entry name" value="POLYPRENYL_SYNTHASE_1"/>
    <property type="match status" value="1"/>
</dbReference>
<dbReference type="InterPro" id="IPR008949">
    <property type="entry name" value="Isoprenoid_synthase_dom_sf"/>
</dbReference>
<dbReference type="STRING" id="79200.A0A166IL75"/>
<dbReference type="GO" id="GO:0009507">
    <property type="term" value="C:chloroplast"/>
    <property type="evidence" value="ECO:0007669"/>
    <property type="project" value="TreeGrafter"/>
</dbReference>
<comment type="similarity">
    <text evidence="2">Belongs to the FPP/GGPP synthase family.</text>
</comment>
<keyword evidence="6" id="KW-0414">Isoprene biosynthesis</keyword>
<evidence type="ECO:0000259" key="8">
    <source>
        <dbReference type="PROSITE" id="PS51320"/>
    </source>
</evidence>
<evidence type="ECO:0000256" key="2">
    <source>
        <dbReference type="ARBA" id="ARBA00006706"/>
    </source>
</evidence>
<dbReference type="Gene3D" id="1.10.600.10">
    <property type="entry name" value="Farnesyl Diphosphate Synthase"/>
    <property type="match status" value="1"/>
</dbReference>
<evidence type="ECO:0000256" key="1">
    <source>
        <dbReference type="ARBA" id="ARBA00001946"/>
    </source>
</evidence>
<keyword evidence="4" id="KW-0479">Metal-binding</keyword>
<accession>A0A166IL75</accession>
<dbReference type="PROSITE" id="PS51320">
    <property type="entry name" value="TIFY"/>
    <property type="match status" value="1"/>
</dbReference>
<feature type="compositionally biased region" description="Polar residues" evidence="7">
    <location>
        <begin position="159"/>
        <end position="170"/>
    </location>
</feature>
<dbReference type="EMBL" id="LNRQ01000001">
    <property type="protein sequence ID" value="KZN11249.1"/>
    <property type="molecule type" value="Genomic_DNA"/>
</dbReference>
<feature type="domain" description="Tify" evidence="8">
    <location>
        <begin position="103"/>
        <end position="137"/>
    </location>
</feature>
<sequence length="196" mass="22393">MERNCNLELRLETPSFDDHTIAEKTCPSQLMELTKEHRRLAEIIEMIHTASLIHDDVLDESDMRRGQETVHQLYGTRVAVLAGDFMFAQSSWKEEMRSPNSEEKQDNRKLTIFYNGRVSSCDVTDIQARSIILLATQEIGGEKLTTPASSGTSSESSSKPQQYYKQNKGLSMKKSLQQFLQKRRTRIQATSPYSTQ</sequence>
<protein>
    <recommendedName>
        <fullName evidence="8">Tify domain-containing protein</fullName>
    </recommendedName>
</protein>
<dbReference type="GO" id="GO:0004659">
    <property type="term" value="F:prenyltransferase activity"/>
    <property type="evidence" value="ECO:0007669"/>
    <property type="project" value="InterPro"/>
</dbReference>
<comment type="caution">
    <text evidence="9">The sequence shown here is derived from an EMBL/GenBank/DDBJ whole genome shotgun (WGS) entry which is preliminary data.</text>
</comment>
<dbReference type="Pfam" id="PF06200">
    <property type="entry name" value="tify"/>
    <property type="match status" value="1"/>
</dbReference>
<evidence type="ECO:0000256" key="3">
    <source>
        <dbReference type="ARBA" id="ARBA00022679"/>
    </source>
</evidence>
<keyword evidence="3" id="KW-0808">Transferase</keyword>
<organism evidence="9">
    <name type="scientific">Daucus carota subsp. sativus</name>
    <name type="common">Carrot</name>
    <dbReference type="NCBI Taxonomy" id="79200"/>
    <lineage>
        <taxon>Eukaryota</taxon>
        <taxon>Viridiplantae</taxon>
        <taxon>Streptophyta</taxon>
        <taxon>Embryophyta</taxon>
        <taxon>Tracheophyta</taxon>
        <taxon>Spermatophyta</taxon>
        <taxon>Magnoliopsida</taxon>
        <taxon>eudicotyledons</taxon>
        <taxon>Gunneridae</taxon>
        <taxon>Pentapetalae</taxon>
        <taxon>asterids</taxon>
        <taxon>campanulids</taxon>
        <taxon>Apiales</taxon>
        <taxon>Apiaceae</taxon>
        <taxon>Apioideae</taxon>
        <taxon>Scandiceae</taxon>
        <taxon>Daucinae</taxon>
        <taxon>Daucus</taxon>
        <taxon>Daucus sect. Daucus</taxon>
    </lineage>
</organism>
<dbReference type="GO" id="GO:0046872">
    <property type="term" value="F:metal ion binding"/>
    <property type="evidence" value="ECO:0007669"/>
    <property type="project" value="UniProtKB-KW"/>
</dbReference>
<dbReference type="SUPFAM" id="SSF48576">
    <property type="entry name" value="Terpenoid synthases"/>
    <property type="match status" value="1"/>
</dbReference>
<dbReference type="Pfam" id="PF00348">
    <property type="entry name" value="polyprenyl_synt"/>
    <property type="match status" value="1"/>
</dbReference>
<dbReference type="Pfam" id="PF09425">
    <property type="entry name" value="Jas_motif"/>
    <property type="match status" value="1"/>
</dbReference>
<dbReference type="GO" id="GO:0008299">
    <property type="term" value="P:isoprenoid biosynthetic process"/>
    <property type="evidence" value="ECO:0007669"/>
    <property type="project" value="UniProtKB-KW"/>
</dbReference>
<evidence type="ECO:0000256" key="5">
    <source>
        <dbReference type="ARBA" id="ARBA00022842"/>
    </source>
</evidence>
<dbReference type="Gramene" id="KZN11249">
    <property type="protein sequence ID" value="KZN11249"/>
    <property type="gene ID" value="DCAR_003905"/>
</dbReference>
<dbReference type="InterPro" id="IPR033749">
    <property type="entry name" value="Polyprenyl_synt_CS"/>
</dbReference>